<dbReference type="EMBL" id="JZXC01000011">
    <property type="protein sequence ID" value="KKA07518.1"/>
    <property type="molecule type" value="Genomic_DNA"/>
</dbReference>
<gene>
    <name evidence="1" type="ORF">VP02_13705</name>
</gene>
<sequence length="235" mass="26347">MNLSLDGLSGVNDAILNHRSKNGIAFKAGDYSIISSECSFLRSSYQGKLNTLDMRRLQEAYILENHKDMITPKVLQQCLGYAVDNPQRDLTFKLLADIITPPTPTLDTFFIKLLSTGEHEKILSPTIKISDRDTNLRIANVSDYIGLRDVSFAACHTSLSQNQVGFIQSIGNQPYYLTASVDRLYSKEEAGQGMLPLINNLSISASLDEDYRSIPGVMRCINDWNQSRKIASYWQ</sequence>
<dbReference type="PATRIC" id="fig|132476.4.peg.825"/>
<name>A0A0F4XQ33_9PSED</name>
<comment type="caution">
    <text evidence="1">The sequence shown here is derived from an EMBL/GenBank/DDBJ whole genome shotgun (WGS) entry which is preliminary data.</text>
</comment>
<dbReference type="AlphaFoldDB" id="A0A0F4XQ33"/>
<dbReference type="Proteomes" id="UP000033662">
    <property type="component" value="Unassembled WGS sequence"/>
</dbReference>
<reference evidence="1 2" key="1">
    <citation type="submission" date="2015-03" db="EMBL/GenBank/DDBJ databases">
        <title>Pseudomonas fluorescens 1855-344 Genome sequencing and assembly.</title>
        <authorList>
            <person name="Eng W.W.H."/>
            <person name="Gan H.M."/>
            <person name="Savka M.A."/>
        </authorList>
    </citation>
    <scope>NUCLEOTIDE SEQUENCE [LARGE SCALE GENOMIC DNA]</scope>
    <source>
        <strain evidence="1 2">1855-344</strain>
    </source>
</reference>
<accession>A0A0F4XQ33</accession>
<organism evidence="1 2">
    <name type="scientific">Pseudomonas kilonensis</name>
    <dbReference type="NCBI Taxonomy" id="132476"/>
    <lineage>
        <taxon>Bacteria</taxon>
        <taxon>Pseudomonadati</taxon>
        <taxon>Pseudomonadota</taxon>
        <taxon>Gammaproteobacteria</taxon>
        <taxon>Pseudomonadales</taxon>
        <taxon>Pseudomonadaceae</taxon>
        <taxon>Pseudomonas</taxon>
    </lineage>
</organism>
<evidence type="ECO:0000313" key="1">
    <source>
        <dbReference type="EMBL" id="KKA07518.1"/>
    </source>
</evidence>
<evidence type="ECO:0000313" key="2">
    <source>
        <dbReference type="Proteomes" id="UP000033662"/>
    </source>
</evidence>
<proteinExistence type="predicted"/>
<protein>
    <submittedName>
        <fullName evidence="1">Uncharacterized protein</fullName>
    </submittedName>
</protein>